<dbReference type="CDD" id="cd02249">
    <property type="entry name" value="ZZ"/>
    <property type="match status" value="1"/>
</dbReference>
<evidence type="ECO:0000256" key="1">
    <source>
        <dbReference type="ARBA" id="ARBA00022723"/>
    </source>
</evidence>
<dbReference type="Gene3D" id="3.30.60.90">
    <property type="match status" value="3"/>
</dbReference>
<protein>
    <recommendedName>
        <fullName evidence="6">ZZ-type domain-containing protein</fullName>
    </recommendedName>
</protein>
<feature type="compositionally biased region" description="Acidic residues" evidence="5">
    <location>
        <begin position="499"/>
        <end position="518"/>
    </location>
</feature>
<dbReference type="GO" id="GO:0005737">
    <property type="term" value="C:cytoplasm"/>
    <property type="evidence" value="ECO:0007669"/>
    <property type="project" value="UniProtKB-ARBA"/>
</dbReference>
<gene>
    <name evidence="7" type="ORF">BGZ97_013287</name>
</gene>
<feature type="region of interest" description="Disordered" evidence="5">
    <location>
        <begin position="495"/>
        <end position="518"/>
    </location>
</feature>
<feature type="domain" description="ZZ-type" evidence="6">
    <location>
        <begin position="206"/>
        <end position="259"/>
    </location>
</feature>
<dbReference type="Pfam" id="PF16158">
    <property type="entry name" value="N_BRCA1_IG"/>
    <property type="match status" value="1"/>
</dbReference>
<dbReference type="CDD" id="cd02340">
    <property type="entry name" value="ZZ_NBR1_like"/>
    <property type="match status" value="2"/>
</dbReference>
<reference evidence="7" key="1">
    <citation type="journal article" date="2020" name="Fungal Divers.">
        <title>Resolving the Mortierellaceae phylogeny through synthesis of multi-gene phylogenetics and phylogenomics.</title>
        <authorList>
            <person name="Vandepol N."/>
            <person name="Liber J."/>
            <person name="Desiro A."/>
            <person name="Na H."/>
            <person name="Kennedy M."/>
            <person name="Barry K."/>
            <person name="Grigoriev I.V."/>
            <person name="Miller A.N."/>
            <person name="O'Donnell K."/>
            <person name="Stajich J.E."/>
            <person name="Bonito G."/>
        </authorList>
    </citation>
    <scope>NUCLEOTIDE SEQUENCE</scope>
    <source>
        <strain evidence="7">NVP60</strain>
    </source>
</reference>
<dbReference type="PROSITE" id="PS50135">
    <property type="entry name" value="ZF_ZZ_2"/>
    <property type="match status" value="3"/>
</dbReference>
<dbReference type="EMBL" id="JAAAIN010000098">
    <property type="protein sequence ID" value="KAG0320541.1"/>
    <property type="molecule type" value="Genomic_DNA"/>
</dbReference>
<dbReference type="FunFam" id="3.30.60.90:FF:000007">
    <property type="entry name" value="Next to BRCA1 gene 1 protein"/>
    <property type="match status" value="1"/>
</dbReference>
<feature type="domain" description="ZZ-type" evidence="6">
    <location>
        <begin position="73"/>
        <end position="125"/>
    </location>
</feature>
<dbReference type="PANTHER" id="PTHR20930:SF0">
    <property type="entry name" value="PROTEIN ILRUN"/>
    <property type="match status" value="1"/>
</dbReference>
<dbReference type="InterPro" id="IPR043145">
    <property type="entry name" value="Znf_ZZ_sf"/>
</dbReference>
<comment type="caution">
    <text evidence="7">The sequence shown here is derived from an EMBL/GenBank/DDBJ whole genome shotgun (WGS) entry which is preliminary data.</text>
</comment>
<organism evidence="7 8">
    <name type="scientific">Linnemannia gamsii</name>
    <dbReference type="NCBI Taxonomy" id="64522"/>
    <lineage>
        <taxon>Eukaryota</taxon>
        <taxon>Fungi</taxon>
        <taxon>Fungi incertae sedis</taxon>
        <taxon>Mucoromycota</taxon>
        <taxon>Mortierellomycotina</taxon>
        <taxon>Mortierellomycetes</taxon>
        <taxon>Mortierellales</taxon>
        <taxon>Mortierellaceae</taxon>
        <taxon>Linnemannia</taxon>
    </lineage>
</organism>
<name>A0A9P6RHP0_9FUNG</name>
<dbReference type="GO" id="GO:0070013">
    <property type="term" value="C:intracellular organelle lumen"/>
    <property type="evidence" value="ECO:0007669"/>
    <property type="project" value="UniProtKB-ARBA"/>
</dbReference>
<evidence type="ECO:0000256" key="2">
    <source>
        <dbReference type="ARBA" id="ARBA00022771"/>
    </source>
</evidence>
<dbReference type="SUPFAM" id="SSF57850">
    <property type="entry name" value="RING/U-box"/>
    <property type="match status" value="3"/>
</dbReference>
<evidence type="ECO:0000256" key="4">
    <source>
        <dbReference type="PROSITE-ProRule" id="PRU00228"/>
    </source>
</evidence>
<keyword evidence="3" id="KW-0862">Zinc</keyword>
<dbReference type="InterPro" id="IPR000433">
    <property type="entry name" value="Znf_ZZ"/>
</dbReference>
<evidence type="ECO:0000256" key="3">
    <source>
        <dbReference type="ARBA" id="ARBA00022833"/>
    </source>
</evidence>
<dbReference type="SMART" id="SM00291">
    <property type="entry name" value="ZnF_ZZ"/>
    <property type="match status" value="3"/>
</dbReference>
<evidence type="ECO:0000313" key="8">
    <source>
        <dbReference type="Proteomes" id="UP000823405"/>
    </source>
</evidence>
<dbReference type="Gene3D" id="2.60.40.10">
    <property type="entry name" value="Immunoglobulins"/>
    <property type="match status" value="1"/>
</dbReference>
<dbReference type="GO" id="GO:0008270">
    <property type="term" value="F:zinc ion binding"/>
    <property type="evidence" value="ECO:0007669"/>
    <property type="project" value="UniProtKB-KW"/>
</dbReference>
<dbReference type="CDD" id="cd14947">
    <property type="entry name" value="NBR1_like"/>
    <property type="match status" value="1"/>
</dbReference>
<keyword evidence="1" id="KW-0479">Metal-binding</keyword>
<evidence type="ECO:0000313" key="7">
    <source>
        <dbReference type="EMBL" id="KAG0320541.1"/>
    </source>
</evidence>
<proteinExistence type="predicted"/>
<dbReference type="Proteomes" id="UP000823405">
    <property type="component" value="Unassembled WGS sequence"/>
</dbReference>
<accession>A0A9P6RHP0</accession>
<dbReference type="PANTHER" id="PTHR20930">
    <property type="entry name" value="OVARIAN CARCINOMA ANTIGEN CA125-RELATED"/>
    <property type="match status" value="1"/>
</dbReference>
<dbReference type="AlphaFoldDB" id="A0A9P6RHP0"/>
<dbReference type="InterPro" id="IPR013783">
    <property type="entry name" value="Ig-like_fold"/>
</dbReference>
<dbReference type="OrthoDB" id="661148at2759"/>
<dbReference type="InterPro" id="IPR032350">
    <property type="entry name" value="Nbr1_FW"/>
</dbReference>
<dbReference type="PROSITE" id="PS01357">
    <property type="entry name" value="ZF_ZZ_1"/>
    <property type="match status" value="2"/>
</dbReference>
<keyword evidence="2 4" id="KW-0863">Zinc-finger</keyword>
<feature type="domain" description="ZZ-type" evidence="6">
    <location>
        <begin position="144"/>
        <end position="196"/>
    </location>
</feature>
<evidence type="ECO:0000256" key="5">
    <source>
        <dbReference type="SAM" id="MobiDB-lite"/>
    </source>
</evidence>
<keyword evidence="8" id="KW-1185">Reference proteome</keyword>
<dbReference type="Pfam" id="PF00569">
    <property type="entry name" value="ZZ"/>
    <property type="match status" value="3"/>
</dbReference>
<evidence type="ECO:0000259" key="6">
    <source>
        <dbReference type="PROSITE" id="PS50135"/>
    </source>
</evidence>
<sequence length="518" mass="57127">MTISYEDFKGLRKTIRNDVDIFEAILNFYKLAEPNTTSMVVRLDAEITKAADKKDITKALNDISLNAVNETVHTNVYCDICLNTIRGIRWKCQDCDNFDLCQGCHGLAGLRHPRHTFKPIEKHEDNAPNSLSLPTNNRSQADILHLASCDICLNAIIGVRHKCFQCPDYDLCQACLPLAHAHHKGHTFIPISYPGQVDVKVDQTPQYGVVCDGCNSDIYGVRYKCGNCADYDLCGNCEALPQPIHDPTHIFLKIRKPIASRLAAATPLLPNMYLKGWGRAMNTHTAPTKKCASSVDQKCSTISACKPSAIVVSPTATTPDSEILPPLPKETLNGIFVKDITLKDGSAVQSNAIFVKVWEMSNSGPGVWPEGTVLQFVGGDRMFIEEETTVKSPEIRVSQAGVGEYVCISAALKAPSIPGRYISYWRLVSPSGERFGHRVWCDILVQDGSTPDVTPAVASENTVTPVVVLEPIHAEVEKEEPALAKQEMKEIEKPTAVVMEEEQDDDDFVVVDNEEEDM</sequence>